<evidence type="ECO:0000259" key="2">
    <source>
        <dbReference type="Pfam" id="PF08281"/>
    </source>
</evidence>
<protein>
    <submittedName>
        <fullName evidence="4">Sigma-70 family RNA polymerase sigma factor</fullName>
    </submittedName>
</protein>
<dbReference type="Proteomes" id="UP001172082">
    <property type="component" value="Unassembled WGS sequence"/>
</dbReference>
<dbReference type="SUPFAM" id="SSF88946">
    <property type="entry name" value="Sigma2 domain of RNA polymerase sigma factors"/>
    <property type="match status" value="1"/>
</dbReference>
<accession>A0ABT8KXI0</accession>
<dbReference type="InterPro" id="IPR013249">
    <property type="entry name" value="RNA_pol_sigma70_r4_t2"/>
</dbReference>
<dbReference type="InterPro" id="IPR046531">
    <property type="entry name" value="DUF6596"/>
</dbReference>
<evidence type="ECO:0000313" key="4">
    <source>
        <dbReference type="EMBL" id="MDN5205507.1"/>
    </source>
</evidence>
<gene>
    <name evidence="4" type="ORF">QQ008_29255</name>
</gene>
<dbReference type="Pfam" id="PF08281">
    <property type="entry name" value="Sigma70_r4_2"/>
    <property type="match status" value="1"/>
</dbReference>
<dbReference type="InterPro" id="IPR007627">
    <property type="entry name" value="RNA_pol_sigma70_r2"/>
</dbReference>
<dbReference type="NCBIfam" id="TIGR02937">
    <property type="entry name" value="sigma70-ECF"/>
    <property type="match status" value="1"/>
</dbReference>
<dbReference type="RefSeq" id="WP_346755529.1">
    <property type="nucleotide sequence ID" value="NZ_JAUJEA010000019.1"/>
</dbReference>
<feature type="domain" description="DUF6596" evidence="3">
    <location>
        <begin position="181"/>
        <end position="282"/>
    </location>
</feature>
<dbReference type="InterPro" id="IPR013324">
    <property type="entry name" value="RNA_pol_sigma_r3/r4-like"/>
</dbReference>
<dbReference type="PANTHER" id="PTHR47756">
    <property type="entry name" value="BLL6612 PROTEIN-RELATED"/>
    <property type="match status" value="1"/>
</dbReference>
<dbReference type="Gene3D" id="1.10.1740.10">
    <property type="match status" value="1"/>
</dbReference>
<name>A0ABT8KXI0_9BACT</name>
<dbReference type="PANTHER" id="PTHR47756:SF2">
    <property type="entry name" value="BLL6612 PROTEIN"/>
    <property type="match status" value="1"/>
</dbReference>
<organism evidence="4 5">
    <name type="scientific">Splendidivirga corallicola</name>
    <dbReference type="NCBI Taxonomy" id="3051826"/>
    <lineage>
        <taxon>Bacteria</taxon>
        <taxon>Pseudomonadati</taxon>
        <taxon>Bacteroidota</taxon>
        <taxon>Cytophagia</taxon>
        <taxon>Cytophagales</taxon>
        <taxon>Splendidivirgaceae</taxon>
        <taxon>Splendidivirga</taxon>
    </lineage>
</organism>
<dbReference type="EMBL" id="JAUJEA010000019">
    <property type="protein sequence ID" value="MDN5205507.1"/>
    <property type="molecule type" value="Genomic_DNA"/>
</dbReference>
<keyword evidence="5" id="KW-1185">Reference proteome</keyword>
<proteinExistence type="predicted"/>
<dbReference type="Gene3D" id="1.25.40.10">
    <property type="entry name" value="Tetratricopeptide repeat domain"/>
    <property type="match status" value="1"/>
</dbReference>
<evidence type="ECO:0000313" key="5">
    <source>
        <dbReference type="Proteomes" id="UP001172082"/>
    </source>
</evidence>
<dbReference type="Pfam" id="PF04542">
    <property type="entry name" value="Sigma70_r2"/>
    <property type="match status" value="1"/>
</dbReference>
<reference evidence="4" key="1">
    <citation type="submission" date="2023-06" db="EMBL/GenBank/DDBJ databases">
        <title>Genomic of Parafulvivirga corallium.</title>
        <authorList>
            <person name="Wang G."/>
        </authorList>
    </citation>
    <scope>NUCLEOTIDE SEQUENCE</scope>
    <source>
        <strain evidence="4">BMA10</strain>
    </source>
</reference>
<feature type="domain" description="RNA polymerase sigma factor 70 region 4 type 2" evidence="2">
    <location>
        <begin position="119"/>
        <end position="163"/>
    </location>
</feature>
<dbReference type="SUPFAM" id="SSF88659">
    <property type="entry name" value="Sigma3 and sigma4 domains of RNA polymerase sigma factors"/>
    <property type="match status" value="1"/>
</dbReference>
<comment type="caution">
    <text evidence="4">The sequence shown here is derived from an EMBL/GenBank/DDBJ whole genome shotgun (WGS) entry which is preliminary data.</text>
</comment>
<feature type="domain" description="RNA polymerase sigma-70 region 2" evidence="1">
    <location>
        <begin position="13"/>
        <end position="77"/>
    </location>
</feature>
<dbReference type="InterPro" id="IPR014284">
    <property type="entry name" value="RNA_pol_sigma-70_dom"/>
</dbReference>
<dbReference type="InterPro" id="IPR011990">
    <property type="entry name" value="TPR-like_helical_dom_sf"/>
</dbReference>
<dbReference type="Gene3D" id="1.10.10.10">
    <property type="entry name" value="Winged helix-like DNA-binding domain superfamily/Winged helix DNA-binding domain"/>
    <property type="match status" value="1"/>
</dbReference>
<evidence type="ECO:0000259" key="1">
    <source>
        <dbReference type="Pfam" id="PF04542"/>
    </source>
</evidence>
<evidence type="ECO:0000259" key="3">
    <source>
        <dbReference type="Pfam" id="PF20239"/>
    </source>
</evidence>
<dbReference type="Pfam" id="PF20239">
    <property type="entry name" value="DUF6596"/>
    <property type="match status" value="1"/>
</dbReference>
<dbReference type="InterPro" id="IPR013325">
    <property type="entry name" value="RNA_pol_sigma_r2"/>
</dbReference>
<dbReference type="InterPro" id="IPR036388">
    <property type="entry name" value="WH-like_DNA-bd_sf"/>
</dbReference>
<sequence length="407" mass="47742">MDDKQLSEIFKSEYSNLIAVLCNYYGLTDLQLAEDIVSDTFLRAMKAWSHKGIPEFPKAWLRKVAQNLLNEHYRRKKIYEEKITPELGARNQQINVIEITDKIIEDSQLQMIFVLCDPELNRESQLCIALRILCGFSIEEIARALLSNKETINKKIYRAKKAIKERNRIETSLTSSQYVSRLDNVLRVIYLMFNEGYYSSVNEENIRHEICWEAMRLSLFLSEQKIFPKQKIYALIALMCFHASRLDARTSGEKGDLLYHEQDKSKWNKDLIQKGRKYLNLSAAGNVVTKYHLEAAIAYWHTEEETKGKWNNILQLYNKLLTIEYSPIIAMNRTYALAHANSIDEAIQEAHKLELRDNHHYFCLLAELYHMNNNIDKEIEYLNKAIEFANKENEKELINDKLEKASR</sequence>